<name>A0ABQ8K6L6_9APHY</name>
<organism evidence="2 3">
    <name type="scientific">Rhodofomes roseus</name>
    <dbReference type="NCBI Taxonomy" id="34475"/>
    <lineage>
        <taxon>Eukaryota</taxon>
        <taxon>Fungi</taxon>
        <taxon>Dikarya</taxon>
        <taxon>Basidiomycota</taxon>
        <taxon>Agaricomycotina</taxon>
        <taxon>Agaricomycetes</taxon>
        <taxon>Polyporales</taxon>
        <taxon>Rhodofomes</taxon>
    </lineage>
</organism>
<sequence length="140" mass="14728">MTEPSQNTMSGSNPMNSTFKDPTAFQYSSGGTRSDQSESIGSGTKALLDTPVDLGRKEAVGDPKPSMVAQGGATYDPASQMTAQSRYGSRRDADLEESKTLPGAEGPVVKGNKSAVEDLKQEVGYVEGQLGSVATQTRNY</sequence>
<accession>A0ABQ8K6L6</accession>
<evidence type="ECO:0000313" key="2">
    <source>
        <dbReference type="EMBL" id="KAH9832651.1"/>
    </source>
</evidence>
<gene>
    <name evidence="2" type="ORF">C8Q71DRAFT_910145</name>
</gene>
<feature type="compositionally biased region" description="Polar residues" evidence="1">
    <location>
        <begin position="77"/>
        <end position="87"/>
    </location>
</feature>
<feature type="compositionally biased region" description="Basic and acidic residues" evidence="1">
    <location>
        <begin position="89"/>
        <end position="99"/>
    </location>
</feature>
<evidence type="ECO:0000313" key="3">
    <source>
        <dbReference type="Proteomes" id="UP000814176"/>
    </source>
</evidence>
<dbReference type="Proteomes" id="UP000814176">
    <property type="component" value="Unassembled WGS sequence"/>
</dbReference>
<keyword evidence="3" id="KW-1185">Reference proteome</keyword>
<dbReference type="RefSeq" id="XP_047775569.1">
    <property type="nucleotide sequence ID" value="XM_047929073.1"/>
</dbReference>
<dbReference type="GeneID" id="72009805"/>
<protein>
    <submittedName>
        <fullName evidence="2">Uncharacterized protein</fullName>
    </submittedName>
</protein>
<feature type="region of interest" description="Disordered" evidence="1">
    <location>
        <begin position="1"/>
        <end position="110"/>
    </location>
</feature>
<evidence type="ECO:0000256" key="1">
    <source>
        <dbReference type="SAM" id="MobiDB-lite"/>
    </source>
</evidence>
<comment type="caution">
    <text evidence="2">The sequence shown here is derived from an EMBL/GenBank/DDBJ whole genome shotgun (WGS) entry which is preliminary data.</text>
</comment>
<proteinExistence type="predicted"/>
<reference evidence="2 3" key="1">
    <citation type="journal article" date="2021" name="Environ. Microbiol.">
        <title>Gene family expansions and transcriptome signatures uncover fungal adaptations to wood decay.</title>
        <authorList>
            <person name="Hage H."/>
            <person name="Miyauchi S."/>
            <person name="Viragh M."/>
            <person name="Drula E."/>
            <person name="Min B."/>
            <person name="Chaduli D."/>
            <person name="Navarro D."/>
            <person name="Favel A."/>
            <person name="Norest M."/>
            <person name="Lesage-Meessen L."/>
            <person name="Balint B."/>
            <person name="Merenyi Z."/>
            <person name="de Eugenio L."/>
            <person name="Morin E."/>
            <person name="Martinez A.T."/>
            <person name="Baldrian P."/>
            <person name="Stursova M."/>
            <person name="Martinez M.J."/>
            <person name="Novotny C."/>
            <person name="Magnuson J.K."/>
            <person name="Spatafora J.W."/>
            <person name="Maurice S."/>
            <person name="Pangilinan J."/>
            <person name="Andreopoulos W."/>
            <person name="LaButti K."/>
            <person name="Hundley H."/>
            <person name="Na H."/>
            <person name="Kuo A."/>
            <person name="Barry K."/>
            <person name="Lipzen A."/>
            <person name="Henrissat B."/>
            <person name="Riley R."/>
            <person name="Ahrendt S."/>
            <person name="Nagy L.G."/>
            <person name="Grigoriev I.V."/>
            <person name="Martin F."/>
            <person name="Rosso M.N."/>
        </authorList>
    </citation>
    <scope>NUCLEOTIDE SEQUENCE [LARGE SCALE GENOMIC DNA]</scope>
    <source>
        <strain evidence="2 3">CIRM-BRFM 1785</strain>
    </source>
</reference>
<feature type="compositionally biased region" description="Polar residues" evidence="1">
    <location>
        <begin position="1"/>
        <end position="42"/>
    </location>
</feature>
<dbReference type="EMBL" id="JADCUA010000021">
    <property type="protein sequence ID" value="KAH9832651.1"/>
    <property type="molecule type" value="Genomic_DNA"/>
</dbReference>